<dbReference type="EMBL" id="SPQU01000057">
    <property type="protein sequence ID" value="TFV29363.1"/>
    <property type="molecule type" value="Genomic_DNA"/>
</dbReference>
<dbReference type="SUPFAM" id="SSF52172">
    <property type="entry name" value="CheY-like"/>
    <property type="match status" value="1"/>
</dbReference>
<keyword evidence="3" id="KW-0804">Transcription</keyword>
<dbReference type="Gene3D" id="3.40.50.2300">
    <property type="match status" value="1"/>
</dbReference>
<evidence type="ECO:0000256" key="2">
    <source>
        <dbReference type="ARBA" id="ARBA00023015"/>
    </source>
</evidence>
<name>A0A4Y9KRH6_9BRAD</name>
<evidence type="ECO:0000313" key="7">
    <source>
        <dbReference type="EMBL" id="TFV30406.1"/>
    </source>
</evidence>
<dbReference type="InterPro" id="IPR001789">
    <property type="entry name" value="Sig_transdc_resp-reg_receiver"/>
</dbReference>
<keyword evidence="8" id="KW-1185">Reference proteome</keyword>
<evidence type="ECO:0000313" key="6">
    <source>
        <dbReference type="EMBL" id="TFV29363.1"/>
    </source>
</evidence>
<dbReference type="RefSeq" id="WP_135171659.1">
    <property type="nucleotide sequence ID" value="NZ_SPQU01000033.1"/>
</dbReference>
<proteinExistence type="predicted"/>
<dbReference type="Proteomes" id="UP000298225">
    <property type="component" value="Unassembled WGS sequence"/>
</dbReference>
<dbReference type="PANTHER" id="PTHR44591">
    <property type="entry name" value="STRESS RESPONSE REGULATOR PROTEIN 1"/>
    <property type="match status" value="1"/>
</dbReference>
<evidence type="ECO:0000313" key="8">
    <source>
        <dbReference type="Proteomes" id="UP000298225"/>
    </source>
</evidence>
<dbReference type="PROSITE" id="PS50110">
    <property type="entry name" value="RESPONSE_REGULATORY"/>
    <property type="match status" value="1"/>
</dbReference>
<dbReference type="GO" id="GO:0000160">
    <property type="term" value="P:phosphorelay signal transduction system"/>
    <property type="evidence" value="ECO:0007669"/>
    <property type="project" value="InterPro"/>
</dbReference>
<evidence type="ECO:0000256" key="1">
    <source>
        <dbReference type="ARBA" id="ARBA00022553"/>
    </source>
</evidence>
<dbReference type="AlphaFoldDB" id="A0A4Y9KRH6"/>
<feature type="non-terminal residue" evidence="6">
    <location>
        <position position="1"/>
    </location>
</feature>
<dbReference type="OrthoDB" id="9803176at2"/>
<dbReference type="Pfam" id="PF00072">
    <property type="entry name" value="Response_reg"/>
    <property type="match status" value="1"/>
</dbReference>
<protein>
    <submittedName>
        <fullName evidence="6">Response regulator</fullName>
    </submittedName>
</protein>
<keyword evidence="2" id="KW-0805">Transcription regulation</keyword>
<organism evidence="6 8">
    <name type="scientific">Bradyrhizobium frederickii</name>
    <dbReference type="NCBI Taxonomy" id="2560054"/>
    <lineage>
        <taxon>Bacteria</taxon>
        <taxon>Pseudomonadati</taxon>
        <taxon>Pseudomonadota</taxon>
        <taxon>Alphaproteobacteria</taxon>
        <taxon>Hyphomicrobiales</taxon>
        <taxon>Nitrobacteraceae</taxon>
        <taxon>Bradyrhizobium</taxon>
    </lineage>
</organism>
<feature type="domain" description="Response regulatory" evidence="5">
    <location>
        <begin position="1"/>
        <end position="79"/>
    </location>
</feature>
<accession>A0A4Y9KRH6</accession>
<gene>
    <name evidence="7" type="ORF">E4K66_35070</name>
    <name evidence="6" type="ORF">E4K66_38160</name>
</gene>
<feature type="modified residue" description="4-aspartylphosphate" evidence="4">
    <location>
        <position position="12"/>
    </location>
</feature>
<dbReference type="CDD" id="cd17546">
    <property type="entry name" value="REC_hyHK_CKI1_RcsC-like"/>
    <property type="match status" value="1"/>
</dbReference>
<dbReference type="EMBL" id="SPQU01000033">
    <property type="protein sequence ID" value="TFV30406.1"/>
    <property type="molecule type" value="Genomic_DNA"/>
</dbReference>
<reference evidence="6 8" key="1">
    <citation type="submission" date="2019-03" db="EMBL/GenBank/DDBJ databases">
        <title>Bradyrhizobium strains diversity isolated from Chamaecrista fasciculata.</title>
        <authorList>
            <person name="Urquiaga M.C.O."/>
            <person name="Hungria M."/>
            <person name="Delamuta J.R.M."/>
        </authorList>
    </citation>
    <scope>NUCLEOTIDE SEQUENCE [LARGE SCALE GENOMIC DNA]</scope>
    <source>
        <strain evidence="6 8">CNPSo 3424</strain>
    </source>
</reference>
<comment type="caution">
    <text evidence="6">The sequence shown here is derived from an EMBL/GenBank/DDBJ whole genome shotgun (WGS) entry which is preliminary data.</text>
</comment>
<dbReference type="InterPro" id="IPR011006">
    <property type="entry name" value="CheY-like_superfamily"/>
</dbReference>
<keyword evidence="1 4" id="KW-0597">Phosphoprotein</keyword>
<evidence type="ECO:0000256" key="3">
    <source>
        <dbReference type="ARBA" id="ARBA00023163"/>
    </source>
</evidence>
<evidence type="ECO:0000256" key="4">
    <source>
        <dbReference type="PROSITE-ProRule" id="PRU00169"/>
    </source>
</evidence>
<sequence>LRAQSFDVVLTDIEMPDMNGFEFAETIRADNNLGSMPIIGLSALVSPAAIERGRQAGFHDYVAKFDRPGLIAALKEQTAGAAGASELSRAAA</sequence>
<evidence type="ECO:0000259" key="5">
    <source>
        <dbReference type="PROSITE" id="PS50110"/>
    </source>
</evidence>
<dbReference type="InterPro" id="IPR050595">
    <property type="entry name" value="Bact_response_regulator"/>
</dbReference>
<dbReference type="PANTHER" id="PTHR44591:SF3">
    <property type="entry name" value="RESPONSE REGULATORY DOMAIN-CONTAINING PROTEIN"/>
    <property type="match status" value="1"/>
</dbReference>